<sequence length="122" mass="13690">MCDPEFLRKMHAHGEETKVKEVFNAPISLHASENTTDRPSVLMPTVTAWSSGQSTKSITRILFDSGSQRSFITEELSQRLGCRPLRTEKLSRLECLEGRATHEHSGWLRFASSAGIMQTRNG</sequence>
<dbReference type="AlphaFoldDB" id="A0A9J6GAY8"/>
<evidence type="ECO:0008006" key="3">
    <source>
        <dbReference type="Google" id="ProtNLM"/>
    </source>
</evidence>
<evidence type="ECO:0000313" key="1">
    <source>
        <dbReference type="EMBL" id="KAH9372557.1"/>
    </source>
</evidence>
<organism evidence="1 2">
    <name type="scientific">Haemaphysalis longicornis</name>
    <name type="common">Bush tick</name>
    <dbReference type="NCBI Taxonomy" id="44386"/>
    <lineage>
        <taxon>Eukaryota</taxon>
        <taxon>Metazoa</taxon>
        <taxon>Ecdysozoa</taxon>
        <taxon>Arthropoda</taxon>
        <taxon>Chelicerata</taxon>
        <taxon>Arachnida</taxon>
        <taxon>Acari</taxon>
        <taxon>Parasitiformes</taxon>
        <taxon>Ixodida</taxon>
        <taxon>Ixodoidea</taxon>
        <taxon>Ixodidae</taxon>
        <taxon>Haemaphysalinae</taxon>
        <taxon>Haemaphysalis</taxon>
    </lineage>
</organism>
<comment type="caution">
    <text evidence="1">The sequence shown here is derived from an EMBL/GenBank/DDBJ whole genome shotgun (WGS) entry which is preliminary data.</text>
</comment>
<gene>
    <name evidence="1" type="ORF">HPB48_010008</name>
</gene>
<name>A0A9J6GAY8_HAELO</name>
<evidence type="ECO:0000313" key="2">
    <source>
        <dbReference type="Proteomes" id="UP000821853"/>
    </source>
</evidence>
<protein>
    <recommendedName>
        <fullName evidence="3">Peptidase aspartic putative domain-containing protein</fullName>
    </recommendedName>
</protein>
<accession>A0A9J6GAY8</accession>
<reference evidence="1 2" key="1">
    <citation type="journal article" date="2020" name="Cell">
        <title>Large-Scale Comparative Analyses of Tick Genomes Elucidate Their Genetic Diversity and Vector Capacities.</title>
        <authorList>
            <consortium name="Tick Genome and Microbiome Consortium (TIGMIC)"/>
            <person name="Jia N."/>
            <person name="Wang J."/>
            <person name="Shi W."/>
            <person name="Du L."/>
            <person name="Sun Y."/>
            <person name="Zhan W."/>
            <person name="Jiang J.F."/>
            <person name="Wang Q."/>
            <person name="Zhang B."/>
            <person name="Ji P."/>
            <person name="Bell-Sakyi L."/>
            <person name="Cui X.M."/>
            <person name="Yuan T.T."/>
            <person name="Jiang B.G."/>
            <person name="Yang W.F."/>
            <person name="Lam T.T."/>
            <person name="Chang Q.C."/>
            <person name="Ding S.J."/>
            <person name="Wang X.J."/>
            <person name="Zhu J.G."/>
            <person name="Ruan X.D."/>
            <person name="Zhao L."/>
            <person name="Wei J.T."/>
            <person name="Ye R.Z."/>
            <person name="Que T.C."/>
            <person name="Du C.H."/>
            <person name="Zhou Y.H."/>
            <person name="Cheng J.X."/>
            <person name="Dai P.F."/>
            <person name="Guo W.B."/>
            <person name="Han X.H."/>
            <person name="Huang E.J."/>
            <person name="Li L.F."/>
            <person name="Wei W."/>
            <person name="Gao Y.C."/>
            <person name="Liu J.Z."/>
            <person name="Shao H.Z."/>
            <person name="Wang X."/>
            <person name="Wang C.C."/>
            <person name="Yang T.C."/>
            <person name="Huo Q.B."/>
            <person name="Li W."/>
            <person name="Chen H.Y."/>
            <person name="Chen S.E."/>
            <person name="Zhou L.G."/>
            <person name="Ni X.B."/>
            <person name="Tian J.H."/>
            <person name="Sheng Y."/>
            <person name="Liu T."/>
            <person name="Pan Y.S."/>
            <person name="Xia L.Y."/>
            <person name="Li J."/>
            <person name="Zhao F."/>
            <person name="Cao W.C."/>
        </authorList>
    </citation>
    <scope>NUCLEOTIDE SEQUENCE [LARGE SCALE GENOMIC DNA]</scope>
    <source>
        <strain evidence="1">HaeL-2018</strain>
    </source>
</reference>
<dbReference type="OrthoDB" id="6436045at2759"/>
<dbReference type="Proteomes" id="UP000821853">
    <property type="component" value="Chromosome 4"/>
</dbReference>
<keyword evidence="2" id="KW-1185">Reference proteome</keyword>
<dbReference type="EMBL" id="JABSTR010000006">
    <property type="protein sequence ID" value="KAH9372557.1"/>
    <property type="molecule type" value="Genomic_DNA"/>
</dbReference>
<proteinExistence type="predicted"/>
<dbReference type="VEuPathDB" id="VectorBase:HLOH_060054"/>